<feature type="region of interest" description="Disordered" evidence="1">
    <location>
        <begin position="197"/>
        <end position="244"/>
    </location>
</feature>
<evidence type="ECO:0000256" key="1">
    <source>
        <dbReference type="SAM" id="MobiDB-lite"/>
    </source>
</evidence>
<dbReference type="Proteomes" id="UP001271007">
    <property type="component" value="Unassembled WGS sequence"/>
</dbReference>
<feature type="compositionally biased region" description="Polar residues" evidence="1">
    <location>
        <begin position="205"/>
        <end position="216"/>
    </location>
</feature>
<protein>
    <submittedName>
        <fullName evidence="3">Uncharacterized protein</fullName>
    </submittedName>
</protein>
<dbReference type="EMBL" id="JAWDJX010000084">
    <property type="protein sequence ID" value="KAK3046660.1"/>
    <property type="molecule type" value="Genomic_DNA"/>
</dbReference>
<feature type="compositionally biased region" description="Basic and acidic residues" evidence="1">
    <location>
        <begin position="223"/>
        <end position="232"/>
    </location>
</feature>
<evidence type="ECO:0000313" key="3">
    <source>
        <dbReference type="EMBL" id="KAK3046660.1"/>
    </source>
</evidence>
<feature type="signal peptide" evidence="2">
    <location>
        <begin position="1"/>
        <end position="27"/>
    </location>
</feature>
<comment type="caution">
    <text evidence="3">The sequence shown here is derived from an EMBL/GenBank/DDBJ whole genome shotgun (WGS) entry which is preliminary data.</text>
</comment>
<keyword evidence="2" id="KW-0732">Signal</keyword>
<dbReference type="AlphaFoldDB" id="A0AAJ0DB58"/>
<proteinExistence type="predicted"/>
<organism evidence="3 4">
    <name type="scientific">Extremus antarcticus</name>
    <dbReference type="NCBI Taxonomy" id="702011"/>
    <lineage>
        <taxon>Eukaryota</taxon>
        <taxon>Fungi</taxon>
        <taxon>Dikarya</taxon>
        <taxon>Ascomycota</taxon>
        <taxon>Pezizomycotina</taxon>
        <taxon>Dothideomycetes</taxon>
        <taxon>Dothideomycetidae</taxon>
        <taxon>Mycosphaerellales</taxon>
        <taxon>Extremaceae</taxon>
        <taxon>Extremus</taxon>
    </lineage>
</organism>
<feature type="compositionally biased region" description="Basic residues" evidence="1">
    <location>
        <begin position="233"/>
        <end position="244"/>
    </location>
</feature>
<name>A0AAJ0DB58_9PEZI</name>
<keyword evidence="4" id="KW-1185">Reference proteome</keyword>
<evidence type="ECO:0000313" key="4">
    <source>
        <dbReference type="Proteomes" id="UP001271007"/>
    </source>
</evidence>
<sequence>MPAAELPILTVAHATAFSLWLVRCAETSPGVWLTLAKKGVAVPTSLTYAQALEEALCHGWIDGQARSCDAKTFFHRFTPRTKTSKWSKRNVGIVERLEAEGRMMARGRGEVERAKRDGRVAGAYEGSANIYEREPTPELVAAIAEDPKAQEVWDGLTKQNRYAFCLRLAALKTEAGKRKRVAATVESLRKWELPYPQKQGRVSRKASTPASGTSVLAKQAPSRIEKGTEGARRSSRVKKSSFER</sequence>
<dbReference type="Pfam" id="PF13376">
    <property type="entry name" value="OmdA"/>
    <property type="match status" value="1"/>
</dbReference>
<reference evidence="3" key="1">
    <citation type="submission" date="2023-04" db="EMBL/GenBank/DDBJ databases">
        <title>Black Yeasts Isolated from many extreme environments.</title>
        <authorList>
            <person name="Coleine C."/>
            <person name="Stajich J.E."/>
            <person name="Selbmann L."/>
        </authorList>
    </citation>
    <scope>NUCLEOTIDE SEQUENCE</scope>
    <source>
        <strain evidence="3">CCFEE 5312</strain>
    </source>
</reference>
<feature type="chain" id="PRO_5042559681" evidence="2">
    <location>
        <begin position="28"/>
        <end position="244"/>
    </location>
</feature>
<accession>A0AAJ0DB58</accession>
<gene>
    <name evidence="3" type="ORF">LTR09_011874</name>
</gene>
<evidence type="ECO:0000256" key="2">
    <source>
        <dbReference type="SAM" id="SignalP"/>
    </source>
</evidence>